<accession>A0A8H2QE08</accession>
<evidence type="ECO:0000313" key="3">
    <source>
        <dbReference type="Proteomes" id="UP000323324"/>
    </source>
</evidence>
<feature type="chain" id="PRO_5034788088" description="GLPGLI family protein" evidence="1">
    <location>
        <begin position="18"/>
        <end position="254"/>
    </location>
</feature>
<dbReference type="RefSeq" id="WP_148370289.1">
    <property type="nucleotide sequence ID" value="NZ_VSKM01000010.1"/>
</dbReference>
<proteinExistence type="predicted"/>
<evidence type="ECO:0000256" key="1">
    <source>
        <dbReference type="SAM" id="SignalP"/>
    </source>
</evidence>
<sequence length="254" mass="30473">MTLLSALFMLCSTLCFSQQQYEFDYLLEYKIIIYKDSFTVQSSSSNEKNETFKKYYLTNSKKNNYSAIITDLDSLHYSMIFKDENGISSRTTFLKTDLNNAEFINIECKDVYKYRNDFKYRTEEYDFFKLNDTLIKGKTYGKYKFASIKPKKEKRHKLASKYYIIDRATAFHLPLFELSTPYEKWKLQKTLPSGLFYEKYRIDYYGKLNYKETLINYWKIDKKIMINTDCDYTKKTSKKNRIPASKVHTSHQMN</sequence>
<keyword evidence="3" id="KW-1185">Reference proteome</keyword>
<gene>
    <name evidence="2" type="ORF">ES676_10520</name>
</gene>
<evidence type="ECO:0008006" key="4">
    <source>
        <dbReference type="Google" id="ProtNLM"/>
    </source>
</evidence>
<dbReference type="EMBL" id="VSKM01000010">
    <property type="protein sequence ID" value="TYB72601.1"/>
    <property type="molecule type" value="Genomic_DNA"/>
</dbReference>
<evidence type="ECO:0000313" key="2">
    <source>
        <dbReference type="EMBL" id="TYB72601.1"/>
    </source>
</evidence>
<reference evidence="2 3" key="1">
    <citation type="submission" date="2019-08" db="EMBL/GenBank/DDBJ databases">
        <title>Genomes of Antarctic Bizionia species.</title>
        <authorList>
            <person name="Bowman J.P."/>
        </authorList>
    </citation>
    <scope>NUCLEOTIDE SEQUENCE [LARGE SCALE GENOMIC DNA]</scope>
    <source>
        <strain evidence="2 3">HFD</strain>
    </source>
</reference>
<organism evidence="2 3">
    <name type="scientific">Bizionia saleffrena</name>
    <dbReference type="NCBI Taxonomy" id="291189"/>
    <lineage>
        <taxon>Bacteria</taxon>
        <taxon>Pseudomonadati</taxon>
        <taxon>Bacteroidota</taxon>
        <taxon>Flavobacteriia</taxon>
        <taxon>Flavobacteriales</taxon>
        <taxon>Flavobacteriaceae</taxon>
        <taxon>Bizionia</taxon>
    </lineage>
</organism>
<keyword evidence="1" id="KW-0732">Signal</keyword>
<dbReference type="AlphaFoldDB" id="A0A8H2QE08"/>
<name>A0A8H2QE08_9FLAO</name>
<comment type="caution">
    <text evidence="2">The sequence shown here is derived from an EMBL/GenBank/DDBJ whole genome shotgun (WGS) entry which is preliminary data.</text>
</comment>
<dbReference type="Proteomes" id="UP000323324">
    <property type="component" value="Unassembled WGS sequence"/>
</dbReference>
<feature type="signal peptide" evidence="1">
    <location>
        <begin position="1"/>
        <end position="17"/>
    </location>
</feature>
<protein>
    <recommendedName>
        <fullName evidence="4">GLPGLI family protein</fullName>
    </recommendedName>
</protein>